<dbReference type="HOGENOM" id="CLU_1387588_0_0_2"/>
<dbReference type="EMBL" id="CP002772">
    <property type="protein sequence ID" value="AEG17094.1"/>
    <property type="molecule type" value="Genomic_DNA"/>
</dbReference>
<comment type="similarity">
    <text evidence="1">Belongs to the HdrC family.</text>
</comment>
<dbReference type="STRING" id="868131.MSWAN_0046"/>
<dbReference type="KEGG" id="mew:MSWAN_0046"/>
<dbReference type="AlphaFoldDB" id="F6D7F2"/>
<dbReference type="RefSeq" id="WP_013824596.1">
    <property type="nucleotide sequence ID" value="NC_015574.1"/>
</dbReference>
<dbReference type="PROSITE" id="PS51379">
    <property type="entry name" value="4FE4S_FER_2"/>
    <property type="match status" value="1"/>
</dbReference>
<feature type="domain" description="4Fe-4S ferredoxin-type" evidence="2">
    <location>
        <begin position="30"/>
        <end position="60"/>
    </location>
</feature>
<sequence>MLKDDNTHKPPLSGSIHRIIKRDKNGIKDIRFKKSGFKKCIQCGRCTASCPAAYLYPDYKPRDMMRRFMFDDIHSPEVKALIWKCGQCYSCRARCPRNCKAVLGVQALQTRSVLEGDAPSEIMDLSKKLKNNLHLRGETFLPSLMDPEILKEFGEKTYKRCRNNSSKREYLGYKKDDARRIPIPKESLEEIREIMKLTGFMEDVK</sequence>
<dbReference type="GO" id="GO:0051536">
    <property type="term" value="F:iron-sulfur cluster binding"/>
    <property type="evidence" value="ECO:0007669"/>
    <property type="project" value="InterPro"/>
</dbReference>
<dbReference type="InterPro" id="IPR051460">
    <property type="entry name" value="HdrC_iron-sulfur_subunit"/>
</dbReference>
<dbReference type="GO" id="GO:0005886">
    <property type="term" value="C:plasma membrane"/>
    <property type="evidence" value="ECO:0007669"/>
    <property type="project" value="TreeGrafter"/>
</dbReference>
<dbReference type="Proteomes" id="UP000009231">
    <property type="component" value="Chromosome"/>
</dbReference>
<dbReference type="Gene3D" id="1.10.1060.10">
    <property type="entry name" value="Alpha-helical ferredoxin"/>
    <property type="match status" value="1"/>
</dbReference>
<dbReference type="InterPro" id="IPR017896">
    <property type="entry name" value="4Fe4S_Fe-S-bd"/>
</dbReference>
<dbReference type="PROSITE" id="PS00198">
    <property type="entry name" value="4FE4S_FER_1"/>
    <property type="match status" value="2"/>
</dbReference>
<name>F6D7F2_METPW</name>
<reference evidence="3 4" key="1">
    <citation type="journal article" date="2014" name="Int. J. Syst. Evol. Microbiol.">
        <title>Methanobacterium paludis sp. nov. and a novel strain of Methanobacterium lacus isolated from northern peatlands.</title>
        <authorList>
            <person name="Cadillo-Quiroz H."/>
            <person name="Brauer S.L."/>
            <person name="Goodson N."/>
            <person name="Yavitt J.B."/>
            <person name="Zinder S.H."/>
        </authorList>
    </citation>
    <scope>NUCLEOTIDE SEQUENCE [LARGE SCALE GENOMIC DNA]</scope>
    <source>
        <strain evidence="4">DSM 25820 / JCM 18151 / SWAN1</strain>
    </source>
</reference>
<keyword evidence="4" id="KW-1185">Reference proteome</keyword>
<evidence type="ECO:0000313" key="3">
    <source>
        <dbReference type="EMBL" id="AEG17094.1"/>
    </source>
</evidence>
<protein>
    <submittedName>
        <fullName evidence="3">Heterodisulfide reductase, subunit C</fullName>
    </submittedName>
</protein>
<dbReference type="SUPFAM" id="SSF46548">
    <property type="entry name" value="alpha-helical ferredoxin"/>
    <property type="match status" value="1"/>
</dbReference>
<evidence type="ECO:0000259" key="2">
    <source>
        <dbReference type="PROSITE" id="PS51379"/>
    </source>
</evidence>
<dbReference type="PANTHER" id="PTHR43255:SF2">
    <property type="entry name" value="HETERODISULFIDE REDUCTASE RELATED PROTEIN"/>
    <property type="match status" value="1"/>
</dbReference>
<proteinExistence type="inferred from homology"/>
<organism evidence="3 4">
    <name type="scientific">Methanobacterium paludis (strain DSM 25820 / JCM 18151 / SWAN1)</name>
    <dbReference type="NCBI Taxonomy" id="868131"/>
    <lineage>
        <taxon>Archaea</taxon>
        <taxon>Methanobacteriati</taxon>
        <taxon>Methanobacteriota</taxon>
        <taxon>Methanomada group</taxon>
        <taxon>Methanobacteria</taxon>
        <taxon>Methanobacteriales</taxon>
        <taxon>Methanobacteriaceae</taxon>
        <taxon>Methanobacterium</taxon>
    </lineage>
</organism>
<dbReference type="GO" id="GO:0016491">
    <property type="term" value="F:oxidoreductase activity"/>
    <property type="evidence" value="ECO:0007669"/>
    <property type="project" value="UniProtKB-ARBA"/>
</dbReference>
<dbReference type="InterPro" id="IPR017900">
    <property type="entry name" value="4Fe4S_Fe_S_CS"/>
</dbReference>
<gene>
    <name evidence="3" type="ordered locus">MSWAN_0046</name>
</gene>
<accession>F6D7F2</accession>
<dbReference type="InterPro" id="IPR009051">
    <property type="entry name" value="Helical_ferredxn"/>
</dbReference>
<dbReference type="PANTHER" id="PTHR43255">
    <property type="entry name" value="IRON-SULFUR-BINDING OXIDOREDUCTASE FADF-RELATED-RELATED"/>
    <property type="match status" value="1"/>
</dbReference>
<evidence type="ECO:0000256" key="1">
    <source>
        <dbReference type="ARBA" id="ARBA00007097"/>
    </source>
</evidence>
<dbReference type="OrthoDB" id="144910at2157"/>
<dbReference type="GeneID" id="10667522"/>
<dbReference type="Pfam" id="PF13237">
    <property type="entry name" value="Fer4_10"/>
    <property type="match status" value="1"/>
</dbReference>
<dbReference type="eggNOG" id="arCOG00965">
    <property type="taxonomic scope" value="Archaea"/>
</dbReference>
<evidence type="ECO:0000313" key="4">
    <source>
        <dbReference type="Proteomes" id="UP000009231"/>
    </source>
</evidence>